<dbReference type="SUPFAM" id="SSF161098">
    <property type="entry name" value="MetI-like"/>
    <property type="match status" value="1"/>
</dbReference>
<dbReference type="PANTHER" id="PTHR43163">
    <property type="entry name" value="DIPEPTIDE TRANSPORT SYSTEM PERMEASE PROTEIN DPPB-RELATED"/>
    <property type="match status" value="1"/>
</dbReference>
<evidence type="ECO:0000256" key="7">
    <source>
        <dbReference type="RuleBase" id="RU363032"/>
    </source>
</evidence>
<evidence type="ECO:0000313" key="9">
    <source>
        <dbReference type="EMBL" id="KND30196.1"/>
    </source>
</evidence>
<feature type="transmembrane region" description="Helical" evidence="7">
    <location>
        <begin position="238"/>
        <end position="260"/>
    </location>
</feature>
<dbReference type="Proteomes" id="UP000037151">
    <property type="component" value="Unassembled WGS sequence"/>
</dbReference>
<evidence type="ECO:0000256" key="5">
    <source>
        <dbReference type="ARBA" id="ARBA00022989"/>
    </source>
</evidence>
<feature type="transmembrane region" description="Helical" evidence="7">
    <location>
        <begin position="280"/>
        <end position="306"/>
    </location>
</feature>
<evidence type="ECO:0000259" key="8">
    <source>
        <dbReference type="PROSITE" id="PS50928"/>
    </source>
</evidence>
<dbReference type="CDD" id="cd06261">
    <property type="entry name" value="TM_PBP2"/>
    <property type="match status" value="1"/>
</dbReference>
<keyword evidence="3" id="KW-1003">Cell membrane</keyword>
<evidence type="ECO:0000256" key="2">
    <source>
        <dbReference type="ARBA" id="ARBA00022448"/>
    </source>
</evidence>
<dbReference type="OrthoDB" id="9778910at2"/>
<reference evidence="10" key="1">
    <citation type="submission" date="2014-07" db="EMBL/GenBank/DDBJ databases">
        <title>Genome sequencing of plant-pathogenic Streptomyces species.</title>
        <authorList>
            <person name="Harrison J."/>
            <person name="Sapp M."/>
            <person name="Thwaites R."/>
            <person name="Studholme D.J."/>
        </authorList>
    </citation>
    <scope>NUCLEOTIDE SEQUENCE [LARGE SCALE GENOMIC DNA]</scope>
    <source>
        <strain evidence="10">NCPPB 4445</strain>
    </source>
</reference>
<dbReference type="PROSITE" id="PS50928">
    <property type="entry name" value="ABC_TM1"/>
    <property type="match status" value="1"/>
</dbReference>
<sequence>MILYVVRRLGTGLVLAVLVTLLTFLLLSTSFDDVASSIVGTGATPSQIHQQKAQLGLDRPLFVQYGDWLGHAVRGDLGLSWFTSEPVRAAVTARLGVTLSLVVTALLLTTLISVTLGVLAAARGGAVDRIAQGVSMVGHLVPNLLIAIALTYVLAVKLGWFPATGYTPLAEDPAGWASTIAIPVAALMMGGVAGLTAQIRGAMIGELRKDYVRTLRTRGISTRSVVLRHALRGAAGPALTVLSLEFVQMLGGALVIEQVFALPGYGQYAFNASLQGDVPIIMGISLFGVLLVIGVNLAVDLVGGWLNPKARVLS</sequence>
<feature type="transmembrane region" description="Helical" evidence="7">
    <location>
        <begin position="12"/>
        <end position="31"/>
    </location>
</feature>
<evidence type="ECO:0000256" key="1">
    <source>
        <dbReference type="ARBA" id="ARBA00004651"/>
    </source>
</evidence>
<dbReference type="GO" id="GO:0055085">
    <property type="term" value="P:transmembrane transport"/>
    <property type="evidence" value="ECO:0007669"/>
    <property type="project" value="InterPro"/>
</dbReference>
<organism evidence="9 10">
    <name type="scientific">Streptomyces acidiscabies</name>
    <dbReference type="NCBI Taxonomy" id="42234"/>
    <lineage>
        <taxon>Bacteria</taxon>
        <taxon>Bacillati</taxon>
        <taxon>Actinomycetota</taxon>
        <taxon>Actinomycetes</taxon>
        <taxon>Kitasatosporales</taxon>
        <taxon>Streptomycetaceae</taxon>
        <taxon>Streptomyces</taxon>
    </lineage>
</organism>
<accession>A0A0L0JXC9</accession>
<evidence type="ECO:0000313" key="10">
    <source>
        <dbReference type="Proteomes" id="UP000037151"/>
    </source>
</evidence>
<dbReference type="InterPro" id="IPR035906">
    <property type="entry name" value="MetI-like_sf"/>
</dbReference>
<dbReference type="RefSeq" id="WP_050373306.1">
    <property type="nucleotide sequence ID" value="NZ_KQ257829.1"/>
</dbReference>
<dbReference type="PANTHER" id="PTHR43163:SF6">
    <property type="entry name" value="DIPEPTIDE TRANSPORT SYSTEM PERMEASE PROTEIN DPPB-RELATED"/>
    <property type="match status" value="1"/>
</dbReference>
<dbReference type="Pfam" id="PF00528">
    <property type="entry name" value="BPD_transp_1"/>
    <property type="match status" value="1"/>
</dbReference>
<dbReference type="Gene3D" id="1.10.3720.10">
    <property type="entry name" value="MetI-like"/>
    <property type="match status" value="1"/>
</dbReference>
<gene>
    <name evidence="9" type="ORF">IQ63_29450</name>
</gene>
<comment type="similarity">
    <text evidence="7">Belongs to the binding-protein-dependent transport system permease family.</text>
</comment>
<evidence type="ECO:0000256" key="4">
    <source>
        <dbReference type="ARBA" id="ARBA00022692"/>
    </source>
</evidence>
<dbReference type="InterPro" id="IPR000515">
    <property type="entry name" value="MetI-like"/>
</dbReference>
<protein>
    <submittedName>
        <fullName evidence="9">ABC transporter permease</fullName>
    </submittedName>
</protein>
<dbReference type="InterPro" id="IPR045621">
    <property type="entry name" value="BPD_transp_1_N"/>
</dbReference>
<keyword evidence="4 7" id="KW-0812">Transmembrane</keyword>
<proteinExistence type="inferred from homology"/>
<feature type="transmembrane region" description="Helical" evidence="7">
    <location>
        <begin position="175"/>
        <end position="199"/>
    </location>
</feature>
<dbReference type="AlphaFoldDB" id="A0A0L0JXC9"/>
<feature type="transmembrane region" description="Helical" evidence="7">
    <location>
        <begin position="101"/>
        <end position="122"/>
    </location>
</feature>
<feature type="transmembrane region" description="Helical" evidence="7">
    <location>
        <begin position="134"/>
        <end position="155"/>
    </location>
</feature>
<dbReference type="EMBL" id="JPPY01000168">
    <property type="protein sequence ID" value="KND30196.1"/>
    <property type="molecule type" value="Genomic_DNA"/>
</dbReference>
<evidence type="ECO:0000256" key="3">
    <source>
        <dbReference type="ARBA" id="ARBA00022475"/>
    </source>
</evidence>
<keyword evidence="6 7" id="KW-0472">Membrane</keyword>
<keyword evidence="2 7" id="KW-0813">Transport</keyword>
<evidence type="ECO:0000256" key="6">
    <source>
        <dbReference type="ARBA" id="ARBA00023136"/>
    </source>
</evidence>
<dbReference type="PATRIC" id="fig|42234.21.peg.6068"/>
<dbReference type="Pfam" id="PF19300">
    <property type="entry name" value="BPD_transp_1_N"/>
    <property type="match status" value="1"/>
</dbReference>
<name>A0A0L0JXC9_9ACTN</name>
<dbReference type="GO" id="GO:0005886">
    <property type="term" value="C:plasma membrane"/>
    <property type="evidence" value="ECO:0007669"/>
    <property type="project" value="UniProtKB-SubCell"/>
</dbReference>
<keyword evidence="5 7" id="KW-1133">Transmembrane helix</keyword>
<comment type="caution">
    <text evidence="9">The sequence shown here is derived from an EMBL/GenBank/DDBJ whole genome shotgun (WGS) entry which is preliminary data.</text>
</comment>
<comment type="subcellular location">
    <subcellularLocation>
        <location evidence="1 7">Cell membrane</location>
        <topology evidence="1 7">Multi-pass membrane protein</topology>
    </subcellularLocation>
</comment>
<feature type="domain" description="ABC transmembrane type-1" evidence="8">
    <location>
        <begin position="95"/>
        <end position="303"/>
    </location>
</feature>